<comment type="subunit">
    <text evidence="9">Forms a cyclic heterotetrameric complex composed of two molecules of XerC and two molecules of XerD.</text>
</comment>
<keyword evidence="4 9" id="KW-0159">Chromosome partition</keyword>
<accession>A0A255YWP2</accession>
<dbReference type="Proteomes" id="UP000216998">
    <property type="component" value="Unassembled WGS sequence"/>
</dbReference>
<dbReference type="InterPro" id="IPR023009">
    <property type="entry name" value="Tyrosine_recombinase_XerC/XerD"/>
</dbReference>
<dbReference type="GO" id="GO:0005737">
    <property type="term" value="C:cytoplasm"/>
    <property type="evidence" value="ECO:0007669"/>
    <property type="project" value="UniProtKB-SubCell"/>
</dbReference>
<dbReference type="GO" id="GO:0006313">
    <property type="term" value="P:DNA transposition"/>
    <property type="evidence" value="ECO:0007669"/>
    <property type="project" value="UniProtKB-UniRule"/>
</dbReference>
<dbReference type="InterPro" id="IPR004107">
    <property type="entry name" value="Integrase_SAM-like_N"/>
</dbReference>
<feature type="active site" evidence="9">
    <location>
        <position position="285"/>
    </location>
</feature>
<comment type="subcellular location">
    <subcellularLocation>
        <location evidence="1 9">Cytoplasm</location>
    </subcellularLocation>
</comment>
<keyword evidence="7 9" id="KW-0233">DNA recombination</keyword>
<feature type="active site" evidence="9">
    <location>
        <position position="167"/>
    </location>
</feature>
<comment type="function">
    <text evidence="9">Site-specific tyrosine recombinase, which acts by catalyzing the cutting and rejoining of the recombining DNA molecules. The XerC-XerD complex is essential to convert dimers of the bacterial chromosome into monomers to permit their segregation at cell division. It also contributes to the segregational stability of plasmids.</text>
</comment>
<keyword evidence="13" id="KW-1185">Reference proteome</keyword>
<dbReference type="SUPFAM" id="SSF47823">
    <property type="entry name" value="lambda integrase-like, N-terminal domain"/>
    <property type="match status" value="1"/>
</dbReference>
<dbReference type="SUPFAM" id="SSF56349">
    <property type="entry name" value="DNA breaking-rejoining enzymes"/>
    <property type="match status" value="1"/>
</dbReference>
<dbReference type="GO" id="GO:0003677">
    <property type="term" value="F:DNA binding"/>
    <property type="evidence" value="ECO:0007669"/>
    <property type="project" value="UniProtKB-UniRule"/>
</dbReference>
<dbReference type="GO" id="GO:0009037">
    <property type="term" value="F:tyrosine-based site-specific recombinase activity"/>
    <property type="evidence" value="ECO:0007669"/>
    <property type="project" value="UniProtKB-UniRule"/>
</dbReference>
<dbReference type="InterPro" id="IPR002104">
    <property type="entry name" value="Integrase_catalytic"/>
</dbReference>
<feature type="active site" description="O-(3'-phospho-DNA)-tyrosine intermediate" evidence="9">
    <location>
        <position position="294"/>
    </location>
</feature>
<proteinExistence type="inferred from homology"/>
<evidence type="ECO:0000256" key="7">
    <source>
        <dbReference type="ARBA" id="ARBA00023172"/>
    </source>
</evidence>
<dbReference type="InterPro" id="IPR050090">
    <property type="entry name" value="Tyrosine_recombinase_XerCD"/>
</dbReference>
<evidence type="ECO:0000259" key="10">
    <source>
        <dbReference type="PROSITE" id="PS51898"/>
    </source>
</evidence>
<dbReference type="PANTHER" id="PTHR30349">
    <property type="entry name" value="PHAGE INTEGRASE-RELATED"/>
    <property type="match status" value="1"/>
</dbReference>
<dbReference type="Gene3D" id="1.10.443.10">
    <property type="entry name" value="Intergrase catalytic core"/>
    <property type="match status" value="1"/>
</dbReference>
<reference evidence="12 13" key="1">
    <citation type="submission" date="2017-07" db="EMBL/GenBank/DDBJ databases">
        <title>Niveispirillum cyanobacteriorum sp. nov., isolated from cyanobacterial aggregates in a eutrophic lake.</title>
        <authorList>
            <person name="Cai H."/>
        </authorList>
    </citation>
    <scope>NUCLEOTIDE SEQUENCE [LARGE SCALE GENOMIC DNA]</scope>
    <source>
        <strain evidence="13">TH1-14</strain>
    </source>
</reference>
<name>A0A255YWP2_9PROT</name>
<protein>
    <recommendedName>
        <fullName evidence="9">Tyrosine recombinase XerC</fullName>
    </recommendedName>
</protein>
<comment type="caution">
    <text evidence="12">The sequence shown here is derived from an EMBL/GenBank/DDBJ whole genome shotgun (WGS) entry which is preliminary data.</text>
</comment>
<feature type="domain" description="Tyr recombinase" evidence="10">
    <location>
        <begin position="124"/>
        <end position="307"/>
    </location>
</feature>
<keyword evidence="2 9" id="KW-0963">Cytoplasm</keyword>
<feature type="domain" description="Core-binding (CB)" evidence="11">
    <location>
        <begin position="12"/>
        <end position="103"/>
    </location>
</feature>
<dbReference type="OrthoDB" id="9801717at2"/>
<dbReference type="Pfam" id="PF02899">
    <property type="entry name" value="Phage_int_SAM_1"/>
    <property type="match status" value="1"/>
</dbReference>
<feature type="active site" evidence="9">
    <location>
        <position position="191"/>
    </location>
</feature>
<feature type="active site" evidence="9">
    <location>
        <position position="262"/>
    </location>
</feature>
<feature type="active site" evidence="9">
    <location>
        <position position="259"/>
    </location>
</feature>
<dbReference type="InterPro" id="IPR044068">
    <property type="entry name" value="CB"/>
</dbReference>
<dbReference type="EMBL" id="NOXU01000030">
    <property type="protein sequence ID" value="OYQ33599.1"/>
    <property type="molecule type" value="Genomic_DNA"/>
</dbReference>
<evidence type="ECO:0000256" key="9">
    <source>
        <dbReference type="HAMAP-Rule" id="MF_01808"/>
    </source>
</evidence>
<keyword evidence="5 9" id="KW-0229">DNA integration</keyword>
<evidence type="ECO:0000256" key="8">
    <source>
        <dbReference type="ARBA" id="ARBA00023306"/>
    </source>
</evidence>
<dbReference type="GO" id="GO:0007059">
    <property type="term" value="P:chromosome segregation"/>
    <property type="evidence" value="ECO:0007669"/>
    <property type="project" value="UniProtKB-UniRule"/>
</dbReference>
<gene>
    <name evidence="9" type="primary">xerC</name>
    <name evidence="12" type="ORF">CHU95_14570</name>
</gene>
<keyword evidence="6 9" id="KW-0238">DNA-binding</keyword>
<keyword evidence="8 9" id="KW-0131">Cell cycle</keyword>
<sequence length="315" mass="34109">MVTSALGFAAQADLLNAVEAWQRWLTTEKGASPATIRAYAHDLAGFLSFIADYRERRPGLNDLSSLTLTELRAWLSGRARDGATAATRARAIAGVRNLFRWLDRQGIVHNPHIGVLKAPKLKPPIPRPLTAPDAATLLDEAAALPEAAWIGLRDRALFTLLYGCGLRISEALALNRNDLPPGSATVRVLGKGSKQRQVPVLPAIHAALDAYQAACPLPATPETPLFVGARGDRLNPSVARRQMQVLRQQMGLPDSATPHALRHSFATHLLGGGADLRAIQDLLGHSSLSTTQRYTDVDTEQMMAVYEKAHPRAQK</sequence>
<dbReference type="InterPro" id="IPR013762">
    <property type="entry name" value="Integrase-like_cat_sf"/>
</dbReference>
<dbReference type="PROSITE" id="PS51898">
    <property type="entry name" value="TYR_RECOMBINASE"/>
    <property type="match status" value="1"/>
</dbReference>
<evidence type="ECO:0000256" key="6">
    <source>
        <dbReference type="ARBA" id="ARBA00023125"/>
    </source>
</evidence>
<dbReference type="PANTHER" id="PTHR30349:SF90">
    <property type="entry name" value="TYROSINE RECOMBINASE XERD"/>
    <property type="match status" value="1"/>
</dbReference>
<dbReference type="HAMAP" id="MF_01808">
    <property type="entry name" value="Recomb_XerC_XerD"/>
    <property type="match status" value="1"/>
</dbReference>
<evidence type="ECO:0000256" key="5">
    <source>
        <dbReference type="ARBA" id="ARBA00022908"/>
    </source>
</evidence>
<comment type="similarity">
    <text evidence="9">Belongs to the 'phage' integrase family. XerC subfamily.</text>
</comment>
<organism evidence="12 13">
    <name type="scientific">Niveispirillum lacus</name>
    <dbReference type="NCBI Taxonomy" id="1981099"/>
    <lineage>
        <taxon>Bacteria</taxon>
        <taxon>Pseudomonadati</taxon>
        <taxon>Pseudomonadota</taxon>
        <taxon>Alphaproteobacteria</taxon>
        <taxon>Rhodospirillales</taxon>
        <taxon>Azospirillaceae</taxon>
        <taxon>Niveispirillum</taxon>
    </lineage>
</organism>
<dbReference type="Pfam" id="PF00589">
    <property type="entry name" value="Phage_integrase"/>
    <property type="match status" value="1"/>
</dbReference>
<keyword evidence="3 9" id="KW-0132">Cell division</keyword>
<evidence type="ECO:0000256" key="4">
    <source>
        <dbReference type="ARBA" id="ARBA00022829"/>
    </source>
</evidence>
<evidence type="ECO:0000313" key="12">
    <source>
        <dbReference type="EMBL" id="OYQ33599.1"/>
    </source>
</evidence>
<dbReference type="AlphaFoldDB" id="A0A255YWP2"/>
<dbReference type="InterPro" id="IPR010998">
    <property type="entry name" value="Integrase_recombinase_N"/>
</dbReference>
<evidence type="ECO:0000256" key="3">
    <source>
        <dbReference type="ARBA" id="ARBA00022618"/>
    </source>
</evidence>
<dbReference type="GO" id="GO:0051301">
    <property type="term" value="P:cell division"/>
    <property type="evidence" value="ECO:0007669"/>
    <property type="project" value="UniProtKB-KW"/>
</dbReference>
<dbReference type="PROSITE" id="PS51900">
    <property type="entry name" value="CB"/>
    <property type="match status" value="1"/>
</dbReference>
<evidence type="ECO:0000256" key="1">
    <source>
        <dbReference type="ARBA" id="ARBA00004496"/>
    </source>
</evidence>
<evidence type="ECO:0000313" key="13">
    <source>
        <dbReference type="Proteomes" id="UP000216998"/>
    </source>
</evidence>
<evidence type="ECO:0000256" key="2">
    <source>
        <dbReference type="ARBA" id="ARBA00022490"/>
    </source>
</evidence>
<evidence type="ECO:0000259" key="11">
    <source>
        <dbReference type="PROSITE" id="PS51900"/>
    </source>
</evidence>
<dbReference type="CDD" id="cd00798">
    <property type="entry name" value="INT_XerDC_C"/>
    <property type="match status" value="1"/>
</dbReference>
<dbReference type="InterPro" id="IPR011010">
    <property type="entry name" value="DNA_brk_join_enz"/>
</dbReference>
<dbReference type="Gene3D" id="1.10.150.130">
    <property type="match status" value="1"/>
</dbReference>